<organism evidence="1 2">
    <name type="scientific">Cardiocondyla obscurior</name>
    <dbReference type="NCBI Taxonomy" id="286306"/>
    <lineage>
        <taxon>Eukaryota</taxon>
        <taxon>Metazoa</taxon>
        <taxon>Ecdysozoa</taxon>
        <taxon>Arthropoda</taxon>
        <taxon>Hexapoda</taxon>
        <taxon>Insecta</taxon>
        <taxon>Pterygota</taxon>
        <taxon>Neoptera</taxon>
        <taxon>Endopterygota</taxon>
        <taxon>Hymenoptera</taxon>
        <taxon>Apocrita</taxon>
        <taxon>Aculeata</taxon>
        <taxon>Formicoidea</taxon>
        <taxon>Formicidae</taxon>
        <taxon>Myrmicinae</taxon>
        <taxon>Cardiocondyla</taxon>
    </lineage>
</organism>
<evidence type="ECO:0000313" key="1">
    <source>
        <dbReference type="EMBL" id="KAL0115668.1"/>
    </source>
</evidence>
<comment type="caution">
    <text evidence="1">The sequence shown here is derived from an EMBL/GenBank/DDBJ whole genome shotgun (WGS) entry which is preliminary data.</text>
</comment>
<protein>
    <submittedName>
        <fullName evidence="1">Uncharacterized protein</fullName>
    </submittedName>
</protein>
<dbReference type="Proteomes" id="UP001430953">
    <property type="component" value="Unassembled WGS sequence"/>
</dbReference>
<evidence type="ECO:0000313" key="2">
    <source>
        <dbReference type="Proteomes" id="UP001430953"/>
    </source>
</evidence>
<dbReference type="EMBL" id="JADYXP020000010">
    <property type="protein sequence ID" value="KAL0115668.1"/>
    <property type="molecule type" value="Genomic_DNA"/>
</dbReference>
<sequence length="157" mass="18182">MLCTKFLKKNNQLRNNFRTCLFRKEKNCQKRGEQKIHKYRVLRIDGKTSLIANCLRIIKVCQTFIFYTNALNLTKSENGKQFVLLHDDMCASLAALDTLLSFNLSSIPRHIFPLILLSPFRSLTRFGKMFGAKFVVAPEESCSRAKILRPLSLDDHR</sequence>
<keyword evidence="2" id="KW-1185">Reference proteome</keyword>
<reference evidence="1 2" key="1">
    <citation type="submission" date="2023-03" db="EMBL/GenBank/DDBJ databases">
        <title>High recombination rates correlate with genetic variation in Cardiocondyla obscurior ants.</title>
        <authorList>
            <person name="Errbii M."/>
        </authorList>
    </citation>
    <scope>NUCLEOTIDE SEQUENCE [LARGE SCALE GENOMIC DNA]</scope>
    <source>
        <strain evidence="1">Alpha-2009</strain>
        <tissue evidence="1">Whole body</tissue>
    </source>
</reference>
<name>A0AAW2FJR5_9HYME</name>
<dbReference type="AlphaFoldDB" id="A0AAW2FJR5"/>
<proteinExistence type="predicted"/>
<gene>
    <name evidence="1" type="ORF">PUN28_010887</name>
</gene>
<accession>A0AAW2FJR5</accession>